<organism evidence="1 2">
    <name type="scientific">Adineta steineri</name>
    <dbReference type="NCBI Taxonomy" id="433720"/>
    <lineage>
        <taxon>Eukaryota</taxon>
        <taxon>Metazoa</taxon>
        <taxon>Spiralia</taxon>
        <taxon>Gnathifera</taxon>
        <taxon>Rotifera</taxon>
        <taxon>Eurotatoria</taxon>
        <taxon>Bdelloidea</taxon>
        <taxon>Adinetida</taxon>
        <taxon>Adinetidae</taxon>
        <taxon>Adineta</taxon>
    </lineage>
</organism>
<feature type="non-terminal residue" evidence="1">
    <location>
        <position position="1"/>
    </location>
</feature>
<evidence type="ECO:0000313" key="2">
    <source>
        <dbReference type="Proteomes" id="UP000663844"/>
    </source>
</evidence>
<comment type="caution">
    <text evidence="1">The sequence shown here is derived from an EMBL/GenBank/DDBJ whole genome shotgun (WGS) entry which is preliminary data.</text>
</comment>
<name>A0A820QJS5_9BILA</name>
<proteinExistence type="predicted"/>
<dbReference type="Proteomes" id="UP000663844">
    <property type="component" value="Unassembled WGS sequence"/>
</dbReference>
<evidence type="ECO:0000313" key="1">
    <source>
        <dbReference type="EMBL" id="CAF4425348.1"/>
    </source>
</evidence>
<gene>
    <name evidence="1" type="ORF">OXD698_LOCUS52897</name>
</gene>
<dbReference type="AlphaFoldDB" id="A0A820QJS5"/>
<reference evidence="1" key="1">
    <citation type="submission" date="2021-02" db="EMBL/GenBank/DDBJ databases">
        <authorList>
            <person name="Nowell W R."/>
        </authorList>
    </citation>
    <scope>NUCLEOTIDE SEQUENCE</scope>
</reference>
<protein>
    <submittedName>
        <fullName evidence="1">Uncharacterized protein</fullName>
    </submittedName>
</protein>
<accession>A0A820QJS5</accession>
<dbReference type="EMBL" id="CAJOAZ010029450">
    <property type="protein sequence ID" value="CAF4425348.1"/>
    <property type="molecule type" value="Genomic_DNA"/>
</dbReference>
<sequence>CTTILLRLSSITIHCVFFPSNTNLWLEETVKNLNSNVISPVLQIWVGENKH</sequence>